<accession>A0AAJ0HSQ3</accession>
<dbReference type="Proteomes" id="UP001275084">
    <property type="component" value="Unassembled WGS sequence"/>
</dbReference>
<reference evidence="1" key="2">
    <citation type="submission" date="2023-06" db="EMBL/GenBank/DDBJ databases">
        <authorList>
            <consortium name="Lawrence Berkeley National Laboratory"/>
            <person name="Haridas S."/>
            <person name="Hensen N."/>
            <person name="Bonometti L."/>
            <person name="Westerberg I."/>
            <person name="Brannstrom I.O."/>
            <person name="Guillou S."/>
            <person name="Cros-Aarteil S."/>
            <person name="Calhoun S."/>
            <person name="Kuo A."/>
            <person name="Mondo S."/>
            <person name="Pangilinan J."/>
            <person name="Riley R."/>
            <person name="Labutti K."/>
            <person name="Andreopoulos B."/>
            <person name="Lipzen A."/>
            <person name="Chen C."/>
            <person name="Yanf M."/>
            <person name="Daum C."/>
            <person name="Ng V."/>
            <person name="Clum A."/>
            <person name="Steindorff A."/>
            <person name="Ohm R."/>
            <person name="Martin F."/>
            <person name="Silar P."/>
            <person name="Natvig D."/>
            <person name="Lalanne C."/>
            <person name="Gautier V."/>
            <person name="Ament-Velasquez S.L."/>
            <person name="Kruys A."/>
            <person name="Hutchinson M.I."/>
            <person name="Powell A.J."/>
            <person name="Barry K."/>
            <person name="Miller A.N."/>
            <person name="Grigoriev I.V."/>
            <person name="Debuchy R."/>
            <person name="Gladieux P."/>
            <person name="Thoren M.H."/>
            <person name="Johannesson H."/>
        </authorList>
    </citation>
    <scope>NUCLEOTIDE SEQUENCE</scope>
    <source>
        <strain evidence="1">CBS 955.72</strain>
    </source>
</reference>
<protein>
    <submittedName>
        <fullName evidence="1">Uncharacterized protein</fullName>
    </submittedName>
</protein>
<comment type="caution">
    <text evidence="1">The sequence shown here is derived from an EMBL/GenBank/DDBJ whole genome shotgun (WGS) entry which is preliminary data.</text>
</comment>
<organism evidence="1 2">
    <name type="scientific">Lasiosphaeria hispida</name>
    <dbReference type="NCBI Taxonomy" id="260671"/>
    <lineage>
        <taxon>Eukaryota</taxon>
        <taxon>Fungi</taxon>
        <taxon>Dikarya</taxon>
        <taxon>Ascomycota</taxon>
        <taxon>Pezizomycotina</taxon>
        <taxon>Sordariomycetes</taxon>
        <taxon>Sordariomycetidae</taxon>
        <taxon>Sordariales</taxon>
        <taxon>Lasiosphaeriaceae</taxon>
        <taxon>Lasiosphaeria</taxon>
    </lineage>
</organism>
<evidence type="ECO:0000313" key="2">
    <source>
        <dbReference type="Proteomes" id="UP001275084"/>
    </source>
</evidence>
<evidence type="ECO:0000313" key="1">
    <source>
        <dbReference type="EMBL" id="KAK3360764.1"/>
    </source>
</evidence>
<dbReference type="AlphaFoldDB" id="A0AAJ0HSQ3"/>
<keyword evidence="2" id="KW-1185">Reference proteome</keyword>
<name>A0AAJ0HSQ3_9PEZI</name>
<sequence>MATLRSFFSRHPRLWRLHSKTVEGMKVDGAGIAAVDQVFLDWLRLASLSPYTTEMLQTHNVHSFWVGPEFVNRLDNQTFLTKMEREDVPTDVIDALVTAATVTHSSGYEACQNCTSAWQAGIFWFDDCWAHETPHHN</sequence>
<gene>
    <name evidence="1" type="ORF">B0T25DRAFT_565642</name>
</gene>
<reference evidence="1" key="1">
    <citation type="journal article" date="2023" name="Mol. Phylogenet. Evol.">
        <title>Genome-scale phylogeny and comparative genomics of the fungal order Sordariales.</title>
        <authorList>
            <person name="Hensen N."/>
            <person name="Bonometti L."/>
            <person name="Westerberg I."/>
            <person name="Brannstrom I.O."/>
            <person name="Guillou S."/>
            <person name="Cros-Aarteil S."/>
            <person name="Calhoun S."/>
            <person name="Haridas S."/>
            <person name="Kuo A."/>
            <person name="Mondo S."/>
            <person name="Pangilinan J."/>
            <person name="Riley R."/>
            <person name="LaButti K."/>
            <person name="Andreopoulos B."/>
            <person name="Lipzen A."/>
            <person name="Chen C."/>
            <person name="Yan M."/>
            <person name="Daum C."/>
            <person name="Ng V."/>
            <person name="Clum A."/>
            <person name="Steindorff A."/>
            <person name="Ohm R.A."/>
            <person name="Martin F."/>
            <person name="Silar P."/>
            <person name="Natvig D.O."/>
            <person name="Lalanne C."/>
            <person name="Gautier V."/>
            <person name="Ament-Velasquez S.L."/>
            <person name="Kruys A."/>
            <person name="Hutchinson M.I."/>
            <person name="Powell A.J."/>
            <person name="Barry K."/>
            <person name="Miller A.N."/>
            <person name="Grigoriev I.V."/>
            <person name="Debuchy R."/>
            <person name="Gladieux P."/>
            <person name="Hiltunen Thoren M."/>
            <person name="Johannesson H."/>
        </authorList>
    </citation>
    <scope>NUCLEOTIDE SEQUENCE</scope>
    <source>
        <strain evidence="1">CBS 955.72</strain>
    </source>
</reference>
<proteinExistence type="predicted"/>
<dbReference type="EMBL" id="JAUIQD010000002">
    <property type="protein sequence ID" value="KAK3360764.1"/>
    <property type="molecule type" value="Genomic_DNA"/>
</dbReference>